<dbReference type="InterPro" id="IPR050339">
    <property type="entry name" value="CC_SR_Kinase"/>
</dbReference>
<evidence type="ECO:0000313" key="13">
    <source>
        <dbReference type="Proteomes" id="UP000193642"/>
    </source>
</evidence>
<dbReference type="PROSITE" id="PS00108">
    <property type="entry name" value="PROTEIN_KINASE_ST"/>
    <property type="match status" value="1"/>
</dbReference>
<name>A0A1Y2CPI6_9FUNG</name>
<dbReference type="Gene3D" id="3.30.930.10">
    <property type="entry name" value="Bira Bifunctional Protein, Domain 2"/>
    <property type="match status" value="2"/>
</dbReference>
<dbReference type="SUPFAM" id="SSF55681">
    <property type="entry name" value="Class II aaRS and biotin synthetases"/>
    <property type="match status" value="1"/>
</dbReference>
<keyword evidence="6" id="KW-0067">ATP-binding</keyword>
<dbReference type="GO" id="GO:0005634">
    <property type="term" value="C:nucleus"/>
    <property type="evidence" value="ECO:0007669"/>
    <property type="project" value="TreeGrafter"/>
</dbReference>
<evidence type="ECO:0000256" key="6">
    <source>
        <dbReference type="ARBA" id="ARBA00022840"/>
    </source>
</evidence>
<dbReference type="InterPro" id="IPR006575">
    <property type="entry name" value="RWD_dom"/>
</dbReference>
<dbReference type="PANTHER" id="PTHR11042:SF136">
    <property type="entry name" value="EIF-2-ALPHA KINASE GCN2"/>
    <property type="match status" value="1"/>
</dbReference>
<organism evidence="12 13">
    <name type="scientific">Rhizoclosmatium globosum</name>
    <dbReference type="NCBI Taxonomy" id="329046"/>
    <lineage>
        <taxon>Eukaryota</taxon>
        <taxon>Fungi</taxon>
        <taxon>Fungi incertae sedis</taxon>
        <taxon>Chytridiomycota</taxon>
        <taxon>Chytridiomycota incertae sedis</taxon>
        <taxon>Chytridiomycetes</taxon>
        <taxon>Chytridiales</taxon>
        <taxon>Chytriomycetaceae</taxon>
        <taxon>Rhizoclosmatium</taxon>
    </lineage>
</organism>
<dbReference type="GO" id="GO:0007165">
    <property type="term" value="P:signal transduction"/>
    <property type="evidence" value="ECO:0007669"/>
    <property type="project" value="UniProtKB-ARBA"/>
</dbReference>
<evidence type="ECO:0000256" key="2">
    <source>
        <dbReference type="ARBA" id="ARBA00022527"/>
    </source>
</evidence>
<dbReference type="GO" id="GO:0005524">
    <property type="term" value="F:ATP binding"/>
    <property type="evidence" value="ECO:0007669"/>
    <property type="project" value="UniProtKB-KW"/>
</dbReference>
<dbReference type="Gene3D" id="3.30.200.20">
    <property type="entry name" value="Phosphorylase Kinase, domain 1"/>
    <property type="match status" value="1"/>
</dbReference>
<sequence>MTQVTQQFDISVEAMDEIEALIAIYGDDCREETVANINKWMTKTPQKRVVLTLTPLNYELVNFVAVHLSVQVNGVTDAHIKELQRLLQNKATELKGQPMVYDLAEMTREFLDSHNSTLLGSSVFDEMQDRMLQASQKLFVATPPQNQMNSIGNSVSHGAEIEPATSSGISFSSVEKGSKFSNGILSTIYHAHLIANHIDTIGVPLMIHSIPIRNPFYMTAEGKAGLNEVLSLIRKQSSLSHPNIQYVFDARIIPMSSQQSDGVRLEVLVEASGQGMYNMEILLKQAGCISIASAIGYTKKLLKGLAHIHAHNGIHKDIKCLNILFCGTPEQVEVKLSGGEYARKILDLHQSHPFASELRTEVVFADGWNPPESLPISGRKGDIWCIGRSFCHMIYGERIFKEFASASDFLEQAHQSMSPQLSEFLHRIFDDDTLERPSAVDLLKDTLFADDTGTPISLELMRNQKPNSTQKNQNVHHALVPSTPVPTAGHFTGNLEHATSRYHTDFEEVDFLGKKGSGVKLLREVQTLSRLHHHNIVRYYQAWCDFASDSDEFEDESSDDESTTSGSDDYLVKSSSDWHSSRHASHIVFQISSSDGDVLIPETDSPWDSEDESMQSSMQQGIRILFIQMEFCENNTLSDVIRGGIDVAEAWRLFRQILEGLAYLHNVGIIHRDLKPSNLFMDSWETKGTNPIDLMSNSLVLGESIDNREDGTMTQEIGTPVYVAPELLQRSVAVKYNSKVDIYSLGIVFFEMLYPFGTGMQRVTVLTELRKPEINFPEDFDSKRLESAYVILNSMLTHFPKERPSCQELLESKHLPPKLEQDILSEALRSIVNPENPAYYSRLYLAFDFTDTSSLVESESERTSNNAEFTARRLAFTLTQVHSKIMVIFQKHGAVEMSTPLLIPCGSFAGLDGNRASESNKTPVKLIDPSGMVLHLPYDLTVPYARYIGRQKNIPLLKRFTFDRVYRANQVGGQPGSFLECDFDIVSKTTNMSIPDAEVISVALEVVESACSFDSKSLVKSCKLSKNAQDVLENLFLIKGEFDQAISRFEDFVTSLHSSSSITAISTLKLLQKNITSLGTKHKLVFSPLLSHNSSYYKTGMFFQVALVKGKRIDILAAGGRYDALVSEMRKPFYSRDPICAVALSKIISHANIHSAESQVYRLGKSRGVDILVVSFGRGNVALDERLSIMGECWKAGLSAEVLLDETEITTDIVQVAARGYNLCVIVKSKDVKPAIIKVKNMTTKEESEVSRSELIQHLINELGSITGKNTPWRKEKFKGKERARIQDRVFGYNQKSLLALKKEGVVKTVWIVSQQGGATPHLLSF</sequence>
<dbReference type="Gene3D" id="3.10.110.10">
    <property type="entry name" value="Ubiquitin Conjugating Enzyme"/>
    <property type="match status" value="1"/>
</dbReference>
<dbReference type="PANTHER" id="PTHR11042">
    <property type="entry name" value="EUKARYOTIC TRANSLATION INITIATION FACTOR 2-ALPHA KINASE EIF2-ALPHA KINASE -RELATED"/>
    <property type="match status" value="1"/>
</dbReference>
<keyword evidence="5 12" id="KW-0418">Kinase</keyword>
<dbReference type="GO" id="GO:0004694">
    <property type="term" value="F:eukaryotic translation initiation factor 2alpha kinase activity"/>
    <property type="evidence" value="ECO:0007669"/>
    <property type="project" value="UniProtKB-ARBA"/>
</dbReference>
<dbReference type="SUPFAM" id="SSF54495">
    <property type="entry name" value="UBC-like"/>
    <property type="match status" value="1"/>
</dbReference>
<dbReference type="Pfam" id="PF05773">
    <property type="entry name" value="RWD"/>
    <property type="match status" value="1"/>
</dbReference>
<dbReference type="PROSITE" id="PS50011">
    <property type="entry name" value="PROTEIN_KINASE_DOM"/>
    <property type="match status" value="2"/>
</dbReference>
<dbReference type="SUPFAM" id="SSF56112">
    <property type="entry name" value="Protein kinase-like (PK-like)"/>
    <property type="match status" value="2"/>
</dbReference>
<evidence type="ECO:0000259" key="11">
    <source>
        <dbReference type="PROSITE" id="PS50908"/>
    </source>
</evidence>
<dbReference type="OrthoDB" id="341578at2759"/>
<evidence type="ECO:0000256" key="4">
    <source>
        <dbReference type="ARBA" id="ARBA00022741"/>
    </source>
</evidence>
<comment type="catalytic activity">
    <reaction evidence="9">
        <text>L-seryl-[protein] + ATP = O-phospho-L-seryl-[protein] + ADP + H(+)</text>
        <dbReference type="Rhea" id="RHEA:17989"/>
        <dbReference type="Rhea" id="RHEA-COMP:9863"/>
        <dbReference type="Rhea" id="RHEA-COMP:11604"/>
        <dbReference type="ChEBI" id="CHEBI:15378"/>
        <dbReference type="ChEBI" id="CHEBI:29999"/>
        <dbReference type="ChEBI" id="CHEBI:30616"/>
        <dbReference type="ChEBI" id="CHEBI:83421"/>
        <dbReference type="ChEBI" id="CHEBI:456216"/>
        <dbReference type="EC" id="2.7.11.1"/>
    </reaction>
</comment>
<dbReference type="InterPro" id="IPR008271">
    <property type="entry name" value="Ser/Thr_kinase_AS"/>
</dbReference>
<dbReference type="SMART" id="SM00220">
    <property type="entry name" value="S_TKc"/>
    <property type="match status" value="1"/>
</dbReference>
<dbReference type="InterPro" id="IPR045864">
    <property type="entry name" value="aa-tRNA-synth_II/BPL/LPL"/>
</dbReference>
<dbReference type="STRING" id="329046.A0A1Y2CPI6"/>
<dbReference type="InterPro" id="IPR024435">
    <property type="entry name" value="HisRS-related_dom"/>
</dbReference>
<comment type="catalytic activity">
    <reaction evidence="8">
        <text>L-threonyl-[protein] + ATP = O-phospho-L-threonyl-[protein] + ADP + H(+)</text>
        <dbReference type="Rhea" id="RHEA:46608"/>
        <dbReference type="Rhea" id="RHEA-COMP:11060"/>
        <dbReference type="Rhea" id="RHEA-COMP:11605"/>
        <dbReference type="ChEBI" id="CHEBI:15378"/>
        <dbReference type="ChEBI" id="CHEBI:30013"/>
        <dbReference type="ChEBI" id="CHEBI:30616"/>
        <dbReference type="ChEBI" id="CHEBI:61977"/>
        <dbReference type="ChEBI" id="CHEBI:456216"/>
        <dbReference type="EC" id="2.7.11.1"/>
    </reaction>
</comment>
<evidence type="ECO:0000313" key="12">
    <source>
        <dbReference type="EMBL" id="ORY48245.1"/>
    </source>
</evidence>
<evidence type="ECO:0000256" key="8">
    <source>
        <dbReference type="ARBA" id="ARBA00047899"/>
    </source>
</evidence>
<feature type="domain" description="Protein kinase" evidence="10">
    <location>
        <begin position="174"/>
        <end position="434"/>
    </location>
</feature>
<accession>A0A1Y2CPI6</accession>
<keyword evidence="3" id="KW-0808">Transferase</keyword>
<reference evidence="12 13" key="1">
    <citation type="submission" date="2016-07" db="EMBL/GenBank/DDBJ databases">
        <title>Pervasive Adenine N6-methylation of Active Genes in Fungi.</title>
        <authorList>
            <consortium name="DOE Joint Genome Institute"/>
            <person name="Mondo S.J."/>
            <person name="Dannebaum R.O."/>
            <person name="Kuo R.C."/>
            <person name="Labutti K."/>
            <person name="Haridas S."/>
            <person name="Kuo A."/>
            <person name="Salamov A."/>
            <person name="Ahrendt S.R."/>
            <person name="Lipzen A."/>
            <person name="Sullivan W."/>
            <person name="Andreopoulos W.B."/>
            <person name="Clum A."/>
            <person name="Lindquist E."/>
            <person name="Daum C."/>
            <person name="Ramamoorthy G.K."/>
            <person name="Gryganskyi A."/>
            <person name="Culley D."/>
            <person name="Magnuson J.K."/>
            <person name="James T.Y."/>
            <person name="O'Malley M.A."/>
            <person name="Stajich J.E."/>
            <person name="Spatafora J.W."/>
            <person name="Visel A."/>
            <person name="Grigoriev I.V."/>
        </authorList>
    </citation>
    <scope>NUCLEOTIDE SEQUENCE [LARGE SCALE GENOMIC DNA]</scope>
    <source>
        <strain evidence="12 13">JEL800</strain>
    </source>
</reference>
<feature type="domain" description="RWD" evidence="11">
    <location>
        <begin position="16"/>
        <end position="114"/>
    </location>
</feature>
<keyword evidence="4" id="KW-0547">Nucleotide-binding</keyword>
<keyword evidence="13" id="KW-1185">Reference proteome</keyword>
<dbReference type="Proteomes" id="UP000193642">
    <property type="component" value="Unassembled WGS sequence"/>
</dbReference>
<dbReference type="InterPro" id="IPR036621">
    <property type="entry name" value="Anticodon-bd_dom_sf"/>
</dbReference>
<dbReference type="Pfam" id="PF00069">
    <property type="entry name" value="Pkinase"/>
    <property type="match status" value="2"/>
</dbReference>
<evidence type="ECO:0000259" key="10">
    <source>
        <dbReference type="PROSITE" id="PS50011"/>
    </source>
</evidence>
<evidence type="ECO:0000256" key="1">
    <source>
        <dbReference type="ARBA" id="ARBA00012513"/>
    </source>
</evidence>
<dbReference type="GO" id="GO:0005737">
    <property type="term" value="C:cytoplasm"/>
    <property type="evidence" value="ECO:0007669"/>
    <property type="project" value="TreeGrafter"/>
</dbReference>
<dbReference type="EMBL" id="MCGO01000012">
    <property type="protein sequence ID" value="ORY48245.1"/>
    <property type="molecule type" value="Genomic_DNA"/>
</dbReference>
<comment type="similarity">
    <text evidence="7">Belongs to the protein kinase superfamily. Ser/Thr protein kinase family. GCN2 subfamily.</text>
</comment>
<evidence type="ECO:0000256" key="7">
    <source>
        <dbReference type="ARBA" id="ARBA00037982"/>
    </source>
</evidence>
<dbReference type="PROSITE" id="PS50908">
    <property type="entry name" value="RWD"/>
    <property type="match status" value="1"/>
</dbReference>
<keyword evidence="2" id="KW-0723">Serine/threonine-protein kinase</keyword>
<dbReference type="InterPro" id="IPR000719">
    <property type="entry name" value="Prot_kinase_dom"/>
</dbReference>
<dbReference type="InterPro" id="IPR011009">
    <property type="entry name" value="Kinase-like_dom_sf"/>
</dbReference>
<evidence type="ECO:0000256" key="5">
    <source>
        <dbReference type="ARBA" id="ARBA00022777"/>
    </source>
</evidence>
<comment type="caution">
    <text evidence="12">The sequence shown here is derived from an EMBL/GenBank/DDBJ whole genome shotgun (WGS) entry which is preliminary data.</text>
</comment>
<dbReference type="Pfam" id="PF12745">
    <property type="entry name" value="HGTP_anticodon2"/>
    <property type="match status" value="1"/>
</dbReference>
<dbReference type="Gene3D" id="3.40.50.800">
    <property type="entry name" value="Anticodon-binding domain"/>
    <property type="match status" value="1"/>
</dbReference>
<evidence type="ECO:0000256" key="3">
    <source>
        <dbReference type="ARBA" id="ARBA00022679"/>
    </source>
</evidence>
<dbReference type="EC" id="2.7.11.1" evidence="1"/>
<dbReference type="Gene3D" id="1.10.510.10">
    <property type="entry name" value="Transferase(Phosphotransferase) domain 1"/>
    <property type="match status" value="2"/>
</dbReference>
<feature type="domain" description="Protein kinase" evidence="10">
    <location>
        <begin position="428"/>
        <end position="815"/>
    </location>
</feature>
<dbReference type="SUPFAM" id="SSF52954">
    <property type="entry name" value="Class II aaRS ABD-related"/>
    <property type="match status" value="1"/>
</dbReference>
<dbReference type="CDD" id="cd23823">
    <property type="entry name" value="RWD_GCN2"/>
    <property type="match status" value="1"/>
</dbReference>
<protein>
    <recommendedName>
        <fullName evidence="1">non-specific serine/threonine protein kinase</fullName>
        <ecNumber evidence="1">2.7.11.1</ecNumber>
    </recommendedName>
</protein>
<proteinExistence type="inferred from homology"/>
<gene>
    <name evidence="12" type="ORF">BCR33DRAFT_714643</name>
</gene>
<evidence type="ECO:0000256" key="9">
    <source>
        <dbReference type="ARBA" id="ARBA00048679"/>
    </source>
</evidence>
<dbReference type="InterPro" id="IPR016135">
    <property type="entry name" value="UBQ-conjugating_enzyme/RWD"/>
</dbReference>